<feature type="compositionally biased region" description="Basic and acidic residues" evidence="1">
    <location>
        <begin position="635"/>
        <end position="644"/>
    </location>
</feature>
<proteinExistence type="predicted"/>
<protein>
    <recommendedName>
        <fullName evidence="2">Putative plant transposon protein domain-containing protein</fullName>
    </recommendedName>
</protein>
<dbReference type="AlphaFoldDB" id="A0A445ECY1"/>
<dbReference type="EMBL" id="SDMP01000002">
    <property type="protein sequence ID" value="RYR73125.1"/>
    <property type="molecule type" value="Genomic_DNA"/>
</dbReference>
<dbReference type="SUPFAM" id="SSF56219">
    <property type="entry name" value="DNase I-like"/>
    <property type="match status" value="1"/>
</dbReference>
<gene>
    <name evidence="3" type="ORF">Ahy_A02g007448</name>
</gene>
<accession>A0A445ECY1</accession>
<feature type="compositionally biased region" description="Basic and acidic residues" evidence="1">
    <location>
        <begin position="45"/>
        <end position="54"/>
    </location>
</feature>
<evidence type="ECO:0000256" key="1">
    <source>
        <dbReference type="SAM" id="MobiDB-lite"/>
    </source>
</evidence>
<feature type="region of interest" description="Disordered" evidence="1">
    <location>
        <begin position="593"/>
        <end position="644"/>
    </location>
</feature>
<dbReference type="InterPro" id="IPR046796">
    <property type="entry name" value="Transposase_32_dom"/>
</dbReference>
<dbReference type="Gene3D" id="3.60.10.10">
    <property type="entry name" value="Endonuclease/exonuclease/phosphatase"/>
    <property type="match status" value="1"/>
</dbReference>
<feature type="region of interest" description="Disordered" evidence="1">
    <location>
        <begin position="202"/>
        <end position="234"/>
    </location>
</feature>
<comment type="caution">
    <text evidence="3">The sequence shown here is derived from an EMBL/GenBank/DDBJ whole genome shotgun (WGS) entry which is preliminary data.</text>
</comment>
<evidence type="ECO:0000313" key="3">
    <source>
        <dbReference type="EMBL" id="RYR73125.1"/>
    </source>
</evidence>
<feature type="compositionally biased region" description="Basic and acidic residues" evidence="1">
    <location>
        <begin position="12"/>
        <end position="39"/>
    </location>
</feature>
<dbReference type="PANTHER" id="PTHR33710:SF77">
    <property type="entry name" value="DNASE I-LIKE SUPERFAMILY PROTEIN"/>
    <property type="match status" value="1"/>
</dbReference>
<feature type="compositionally biased region" description="Low complexity" evidence="1">
    <location>
        <begin position="530"/>
        <end position="553"/>
    </location>
</feature>
<evidence type="ECO:0000259" key="2">
    <source>
        <dbReference type="Pfam" id="PF20167"/>
    </source>
</evidence>
<dbReference type="InterPro" id="IPR036691">
    <property type="entry name" value="Endo/exonu/phosph_ase_sf"/>
</dbReference>
<reference evidence="3 4" key="1">
    <citation type="submission" date="2019-01" db="EMBL/GenBank/DDBJ databases">
        <title>Sequencing of cultivated peanut Arachis hypogaea provides insights into genome evolution and oil improvement.</title>
        <authorList>
            <person name="Chen X."/>
        </authorList>
    </citation>
    <scope>NUCLEOTIDE SEQUENCE [LARGE SCALE GENOMIC DNA]</scope>
    <source>
        <strain evidence="4">cv. Fuhuasheng</strain>
        <tissue evidence="3">Leaves</tissue>
    </source>
</reference>
<dbReference type="Proteomes" id="UP000289738">
    <property type="component" value="Chromosome A02"/>
</dbReference>
<feature type="region of interest" description="Disordered" evidence="1">
    <location>
        <begin position="529"/>
        <end position="557"/>
    </location>
</feature>
<name>A0A445ECY1_ARAHY</name>
<feature type="region of interest" description="Disordered" evidence="1">
    <location>
        <begin position="1"/>
        <end position="54"/>
    </location>
</feature>
<sequence>MARKNSNTTSTDEGKANELGKKKMDEVREVGIKEAEMSTKKQQRDKHGDSGKDWRPAMEGYRFLRLSRLIKQAKILGATEHPRPSAKYAMDGIRRKKEGHSFTWTNNQPGDSNVQERLDRAVATIDWQEAFLEAVVQHLQRYRSDHCPILVDVAGTKVKRRKRPHLFSAPATTARPTPSLTITPLALVLSLSSTHLALTLSSSFRPNHRSRPSSPPPSTAAQIPDSTAPAPIPVPPTILSSSLLPGKAIATASKKRKYSTPSIPSIYKNYAKNPLNDEEKENQLLPSTDPTKFPNLYYELRLSKYRTTKLNTEKKLLLPNDVRRSITSRILELGIDFVDRDLGDINISWVKEFYCNFFRPTLDSVQLRGREVMITETAIEEALQCRHIPDGTCAHQQAELAIHSMTFDYEALRRVIGLPDATWVMDATNTKPKGMLFAQLTREAKTWQMIFAHYVLPTTHFSEIPMEMLLLIGCVMEGKDVYFPRLIRQCMWRAHIRGLLPFPTLVTSMASLAEPPARRRSRARAVVGIPSPSAPTAAPSSSTAAAPSSSTVPPAAPEPTYLLVQRLFRFLERKRRHVRRRLDRMDQALISLGAELPPLPDSPASDEQDHQEEDAEAPAQQDAPPVASDTTETPQTHEEPIPYF</sequence>
<evidence type="ECO:0000313" key="4">
    <source>
        <dbReference type="Proteomes" id="UP000289738"/>
    </source>
</evidence>
<dbReference type="PANTHER" id="PTHR33710">
    <property type="entry name" value="BNAC02G09200D PROTEIN"/>
    <property type="match status" value="1"/>
</dbReference>
<feature type="domain" description="Putative plant transposon protein" evidence="2">
    <location>
        <begin position="340"/>
        <end position="514"/>
    </location>
</feature>
<dbReference type="Pfam" id="PF20167">
    <property type="entry name" value="Transposase_32"/>
    <property type="match status" value="1"/>
</dbReference>
<feature type="compositionally biased region" description="Polar residues" evidence="1">
    <location>
        <begin position="1"/>
        <end position="11"/>
    </location>
</feature>
<organism evidence="3 4">
    <name type="scientific">Arachis hypogaea</name>
    <name type="common">Peanut</name>
    <dbReference type="NCBI Taxonomy" id="3818"/>
    <lineage>
        <taxon>Eukaryota</taxon>
        <taxon>Viridiplantae</taxon>
        <taxon>Streptophyta</taxon>
        <taxon>Embryophyta</taxon>
        <taxon>Tracheophyta</taxon>
        <taxon>Spermatophyta</taxon>
        <taxon>Magnoliopsida</taxon>
        <taxon>eudicotyledons</taxon>
        <taxon>Gunneridae</taxon>
        <taxon>Pentapetalae</taxon>
        <taxon>rosids</taxon>
        <taxon>fabids</taxon>
        <taxon>Fabales</taxon>
        <taxon>Fabaceae</taxon>
        <taxon>Papilionoideae</taxon>
        <taxon>50 kb inversion clade</taxon>
        <taxon>dalbergioids sensu lato</taxon>
        <taxon>Dalbergieae</taxon>
        <taxon>Pterocarpus clade</taxon>
        <taxon>Arachis</taxon>
    </lineage>
</organism>
<feature type="compositionally biased region" description="Acidic residues" evidence="1">
    <location>
        <begin position="604"/>
        <end position="616"/>
    </location>
</feature>
<keyword evidence="4" id="KW-1185">Reference proteome</keyword>